<organism evidence="1 2">
    <name type="scientific">Methylobacterium oryzae CBMB20</name>
    <dbReference type="NCBI Taxonomy" id="693986"/>
    <lineage>
        <taxon>Bacteria</taxon>
        <taxon>Pseudomonadati</taxon>
        <taxon>Pseudomonadota</taxon>
        <taxon>Alphaproteobacteria</taxon>
        <taxon>Hyphomicrobiales</taxon>
        <taxon>Methylobacteriaceae</taxon>
        <taxon>Methylobacterium</taxon>
    </lineage>
</organism>
<gene>
    <name evidence="1" type="ORF">MOC_3415</name>
</gene>
<sequence length="129" mass="13993">MPAEEQAKFDAIAAGIDDYDAEAAARPTPAPPEPERAIIEPERPPLAAKFTAFRSVRTEADRAVAVRDLQELAADWRARSMPFEVQIAFDSLNNAILAYDADVVAARRSAGPSLQEALLAQSAAFRAKR</sequence>
<evidence type="ECO:0000313" key="2">
    <source>
        <dbReference type="Proteomes" id="UP000029492"/>
    </source>
</evidence>
<protein>
    <submittedName>
        <fullName evidence="1">Protein of unassigned function</fullName>
    </submittedName>
</protein>
<dbReference type="EMBL" id="CP003811">
    <property type="protein sequence ID" value="AIQ91170.1"/>
    <property type="molecule type" value="Genomic_DNA"/>
</dbReference>
<dbReference type="Proteomes" id="UP000029492">
    <property type="component" value="Chromosome"/>
</dbReference>
<evidence type="ECO:0000313" key="1">
    <source>
        <dbReference type="EMBL" id="AIQ91170.1"/>
    </source>
</evidence>
<dbReference type="STRING" id="693986.MOC_3415"/>
<keyword evidence="2" id="KW-1185">Reference proteome</keyword>
<name>A0A089NX69_9HYPH</name>
<reference evidence="1 2" key="1">
    <citation type="journal article" date="2014" name="PLoS ONE">
        <title>Genome Information of Methylobacterium oryzae, a Plant-Probiotic Methylotroph in the Phyllosphere.</title>
        <authorList>
            <person name="Kwak M.J."/>
            <person name="Jeong H."/>
            <person name="Madhaiyan M."/>
            <person name="Lee Y."/>
            <person name="Sa T.M."/>
            <person name="Oh T.K."/>
            <person name="Kim J.F."/>
        </authorList>
    </citation>
    <scope>NUCLEOTIDE SEQUENCE [LARGE SCALE GENOMIC DNA]</scope>
    <source>
        <strain evidence="1 2">CBMB20</strain>
    </source>
</reference>
<accession>A0A089NX69</accession>
<dbReference type="HOGENOM" id="CLU_1946315_0_0_5"/>
<dbReference type="KEGG" id="mor:MOC_3415"/>
<dbReference type="AlphaFoldDB" id="A0A089NX69"/>
<proteinExistence type="predicted"/>